<comment type="caution">
    <text evidence="2">The sequence shown here is derived from an EMBL/GenBank/DDBJ whole genome shotgun (WGS) entry which is preliminary data.</text>
</comment>
<gene>
    <name evidence="2" type="ORF">AWT59_3270</name>
</gene>
<name>A0A139BPI6_9PROT</name>
<evidence type="ECO:0000256" key="1">
    <source>
        <dbReference type="SAM" id="SignalP"/>
    </source>
</evidence>
<sequence length="274" mass="28533">MMLHKTGLSIGCMMLSAGAFAGVSDITTANNQVGIQIISTHVNYTESGNGQYGSSTGKLDTESGRIPGYSLSVSTMQDLSEGGGYFQAEFDHSNGDTNYVGGLTGSTSTPYGSVTGISSAVLVDYSGRFGKGFAVGDKFMLTPYAELGRHEWDRGVNAGETYTNNYYGAGALAQYSPVGSLVISANVMLGNTYKSYIAVNGAFSGELGNSTIAKVGLGADYALAKNLHVNIGAEYTNFSYGISSVYPVGGGYVAWEPASRTSYTTVKAGLGYAF</sequence>
<protein>
    <recommendedName>
        <fullName evidence="4">Outer membrane protein beta-barrel domain-containing protein</fullName>
    </recommendedName>
</protein>
<dbReference type="PATRIC" id="fig|1796491.3.peg.3591"/>
<dbReference type="SUPFAM" id="SSF103515">
    <property type="entry name" value="Autotransporter"/>
    <property type="match status" value="1"/>
</dbReference>
<feature type="chain" id="PRO_5007483839" description="Outer membrane protein beta-barrel domain-containing protein" evidence="1">
    <location>
        <begin position="22"/>
        <end position="274"/>
    </location>
</feature>
<dbReference type="Proteomes" id="UP000070578">
    <property type="component" value="Unassembled WGS sequence"/>
</dbReference>
<evidence type="ECO:0000313" key="3">
    <source>
        <dbReference type="Proteomes" id="UP000070578"/>
    </source>
</evidence>
<keyword evidence="1" id="KW-0732">Signal</keyword>
<dbReference type="EMBL" id="LSLI01000188">
    <property type="protein sequence ID" value="KXS30605.1"/>
    <property type="molecule type" value="Genomic_DNA"/>
</dbReference>
<dbReference type="AlphaFoldDB" id="A0A139BPI6"/>
<reference evidence="2 3" key="1">
    <citation type="submission" date="2016-02" db="EMBL/GenBank/DDBJ databases">
        <authorList>
            <person name="Wen L."/>
            <person name="He K."/>
            <person name="Yang H."/>
        </authorList>
    </citation>
    <scope>NUCLEOTIDE SEQUENCE [LARGE SCALE GENOMIC DNA]</scope>
    <source>
        <strain evidence="2">ShG14-8</strain>
    </source>
</reference>
<reference evidence="2 3" key="2">
    <citation type="submission" date="2016-03" db="EMBL/GenBank/DDBJ databases">
        <title>New uncultured bacterium of the family Gallionellaceae from acid mine drainage: description and reconstruction of genome based on metagenomic analysis of microbial community.</title>
        <authorList>
            <person name="Kadnikov V."/>
            <person name="Ivasenko D."/>
            <person name="Beletsky A."/>
            <person name="Mardanov A."/>
            <person name="Danilova E."/>
            <person name="Pimenov N."/>
            <person name="Karnachuk O."/>
            <person name="Ravin N."/>
        </authorList>
    </citation>
    <scope>NUCLEOTIDE SEQUENCE [LARGE SCALE GENOMIC DNA]</scope>
    <source>
        <strain evidence="2">ShG14-8</strain>
    </source>
</reference>
<organism evidence="2 3">
    <name type="scientific">Candidatus Gallionella acididurans</name>
    <dbReference type="NCBI Taxonomy" id="1796491"/>
    <lineage>
        <taxon>Bacteria</taxon>
        <taxon>Pseudomonadati</taxon>
        <taxon>Pseudomonadota</taxon>
        <taxon>Betaproteobacteria</taxon>
        <taxon>Nitrosomonadales</taxon>
        <taxon>Gallionellaceae</taxon>
        <taxon>Gallionella</taxon>
    </lineage>
</organism>
<accession>A0A139BPI6</accession>
<evidence type="ECO:0000313" key="2">
    <source>
        <dbReference type="EMBL" id="KXS30605.1"/>
    </source>
</evidence>
<feature type="signal peptide" evidence="1">
    <location>
        <begin position="1"/>
        <end position="21"/>
    </location>
</feature>
<dbReference type="InterPro" id="IPR036709">
    <property type="entry name" value="Autotransporte_beta_dom_sf"/>
</dbReference>
<evidence type="ECO:0008006" key="4">
    <source>
        <dbReference type="Google" id="ProtNLM"/>
    </source>
</evidence>
<proteinExistence type="predicted"/>